<protein>
    <submittedName>
        <fullName evidence="3">Uncharacterized protein</fullName>
    </submittedName>
</protein>
<accession>A0A6N2KK81</accession>
<organism evidence="3">
    <name type="scientific">Salix viminalis</name>
    <name type="common">Common osier</name>
    <name type="synonym">Basket willow</name>
    <dbReference type="NCBI Taxonomy" id="40686"/>
    <lineage>
        <taxon>Eukaryota</taxon>
        <taxon>Viridiplantae</taxon>
        <taxon>Streptophyta</taxon>
        <taxon>Embryophyta</taxon>
        <taxon>Tracheophyta</taxon>
        <taxon>Spermatophyta</taxon>
        <taxon>Magnoliopsida</taxon>
        <taxon>eudicotyledons</taxon>
        <taxon>Gunneridae</taxon>
        <taxon>Pentapetalae</taxon>
        <taxon>rosids</taxon>
        <taxon>fabids</taxon>
        <taxon>Malpighiales</taxon>
        <taxon>Salicaceae</taxon>
        <taxon>Saliceae</taxon>
        <taxon>Salix</taxon>
    </lineage>
</organism>
<keyword evidence="2" id="KW-0406">Ion transport</keyword>
<dbReference type="PANTHER" id="PTHR31503:SF1">
    <property type="entry name" value="VACUOLAR CATION_PROTON EXCHANGER 3"/>
    <property type="match status" value="1"/>
</dbReference>
<evidence type="ECO:0000256" key="1">
    <source>
        <dbReference type="ARBA" id="ARBA00022449"/>
    </source>
</evidence>
<reference evidence="3" key="1">
    <citation type="submission" date="2019-03" db="EMBL/GenBank/DDBJ databases">
        <authorList>
            <person name="Mank J."/>
            <person name="Almeida P."/>
        </authorList>
    </citation>
    <scope>NUCLEOTIDE SEQUENCE</scope>
    <source>
        <strain evidence="3">78183</strain>
    </source>
</reference>
<dbReference type="PANTHER" id="PTHR31503">
    <property type="entry name" value="VACUOLAR CALCIUM ION TRANSPORTER"/>
    <property type="match status" value="1"/>
</dbReference>
<keyword evidence="1" id="KW-0050">Antiport</keyword>
<dbReference type="GO" id="GO:0015369">
    <property type="term" value="F:calcium:proton antiporter activity"/>
    <property type="evidence" value="ECO:0007669"/>
    <property type="project" value="TreeGrafter"/>
</dbReference>
<evidence type="ECO:0000313" key="3">
    <source>
        <dbReference type="EMBL" id="VFU28540.1"/>
    </source>
</evidence>
<dbReference type="GO" id="GO:0009705">
    <property type="term" value="C:plant-type vacuole membrane"/>
    <property type="evidence" value="ECO:0007669"/>
    <property type="project" value="TreeGrafter"/>
</dbReference>
<dbReference type="InterPro" id="IPR004713">
    <property type="entry name" value="CaH_exchang"/>
</dbReference>
<dbReference type="GO" id="GO:0006874">
    <property type="term" value="P:intracellular calcium ion homeostasis"/>
    <property type="evidence" value="ECO:0007669"/>
    <property type="project" value="TreeGrafter"/>
</dbReference>
<dbReference type="AlphaFoldDB" id="A0A6N2KK81"/>
<sequence length="186" mass="21014">MASLQEPWLLENGNLKGSSKEMRHGRTAHNMSSSSLRKKSDLTLVSKVKYGMLRHLLANLQEVILGTKLSVLLPAIPLAIAAQSYGFGRPWIFALSLLGLTPLAERVSFLTEQIAYYTGPTDFKPETFKLISQVSTAGMSPRENFKRGRICRMFFHPFPAAYLHRPFCSPTNNSLLLNFSFWWEGY</sequence>
<keyword evidence="1" id="KW-0813">Transport</keyword>
<evidence type="ECO:0000256" key="2">
    <source>
        <dbReference type="ARBA" id="ARBA00023065"/>
    </source>
</evidence>
<gene>
    <name evidence="3" type="ORF">SVIM_LOCUS95432</name>
</gene>
<proteinExistence type="predicted"/>
<dbReference type="EMBL" id="CAADRP010000446">
    <property type="protein sequence ID" value="VFU28540.1"/>
    <property type="molecule type" value="Genomic_DNA"/>
</dbReference>
<name>A0A6N2KK81_SALVM</name>